<keyword evidence="2" id="KW-0802">TPR repeat</keyword>
<dbReference type="InterPro" id="IPR011990">
    <property type="entry name" value="TPR-like_helical_dom_sf"/>
</dbReference>
<protein>
    <submittedName>
        <fullName evidence="5">Tetratricopeptide repeat-containing protein</fullName>
    </submittedName>
</protein>
<dbReference type="InterPro" id="IPR009003">
    <property type="entry name" value="Peptidase_S1_PA"/>
</dbReference>
<name>A0A1C3N121_9ACTN</name>
<keyword evidence="6" id="KW-1185">Reference proteome</keyword>
<dbReference type="Gene3D" id="2.40.10.10">
    <property type="entry name" value="Trypsin-like serine proteases"/>
    <property type="match status" value="2"/>
</dbReference>
<evidence type="ECO:0000256" key="1">
    <source>
        <dbReference type="ARBA" id="ARBA00022737"/>
    </source>
</evidence>
<evidence type="ECO:0000313" key="6">
    <source>
        <dbReference type="Proteomes" id="UP000199393"/>
    </source>
</evidence>
<evidence type="ECO:0000256" key="4">
    <source>
        <dbReference type="SAM" id="Phobius"/>
    </source>
</evidence>
<keyword evidence="4" id="KW-1133">Transmembrane helix</keyword>
<keyword evidence="4" id="KW-0812">Transmembrane</keyword>
<dbReference type="STRING" id="307121.GA0070620_1790"/>
<dbReference type="PANTHER" id="PTHR45641">
    <property type="entry name" value="TETRATRICOPEPTIDE REPEAT PROTEIN (AFU_ORTHOLOGUE AFUA_6G03870)"/>
    <property type="match status" value="1"/>
</dbReference>
<dbReference type="SUPFAM" id="SSF52540">
    <property type="entry name" value="P-loop containing nucleoside triphosphate hydrolases"/>
    <property type="match status" value="1"/>
</dbReference>
<feature type="region of interest" description="Disordered" evidence="3">
    <location>
        <begin position="1120"/>
        <end position="1140"/>
    </location>
</feature>
<dbReference type="AlphaFoldDB" id="A0A1C3N121"/>
<dbReference type="InterPro" id="IPR043504">
    <property type="entry name" value="Peptidase_S1_PA_chymotrypsin"/>
</dbReference>
<reference evidence="6" key="1">
    <citation type="submission" date="2016-06" db="EMBL/GenBank/DDBJ databases">
        <authorList>
            <person name="Varghese N."/>
        </authorList>
    </citation>
    <scope>NUCLEOTIDE SEQUENCE [LARGE SCALE GENOMIC DNA]</scope>
    <source>
        <strain evidence="6">DSM 45344</strain>
    </source>
</reference>
<dbReference type="SMART" id="SM00028">
    <property type="entry name" value="TPR"/>
    <property type="match status" value="6"/>
</dbReference>
<dbReference type="PATRIC" id="fig|307121.4.peg.1835"/>
<keyword evidence="4" id="KW-0472">Membrane</keyword>
<dbReference type="InterPro" id="IPR027417">
    <property type="entry name" value="P-loop_NTPase"/>
</dbReference>
<organism evidence="5 6">
    <name type="scientific">Micromonospora krabiensis</name>
    <dbReference type="NCBI Taxonomy" id="307121"/>
    <lineage>
        <taxon>Bacteria</taxon>
        <taxon>Bacillati</taxon>
        <taxon>Actinomycetota</taxon>
        <taxon>Actinomycetes</taxon>
        <taxon>Micromonosporales</taxon>
        <taxon>Micromonosporaceae</taxon>
        <taxon>Micromonospora</taxon>
    </lineage>
</organism>
<dbReference type="Gene3D" id="1.25.40.10">
    <property type="entry name" value="Tetratricopeptide repeat domain"/>
    <property type="match status" value="2"/>
</dbReference>
<feature type="transmembrane region" description="Helical" evidence="4">
    <location>
        <begin position="20"/>
        <end position="45"/>
    </location>
</feature>
<accession>A0A1C3N121</accession>
<dbReference type="EMBL" id="LT598496">
    <property type="protein sequence ID" value="SBV26303.1"/>
    <property type="molecule type" value="Genomic_DNA"/>
</dbReference>
<proteinExistence type="predicted"/>
<gene>
    <name evidence="5" type="ORF">GA0070620_1790</name>
</gene>
<dbReference type="OrthoDB" id="3867284at2"/>
<sequence length="1140" mass="125303">MTGAVVNSLQLRRHVVRVDALAGGLLGSGFFIAPGWVLTAAHVVFDRARGDFHKVVVTPAAVDVGEVAVRADVMAFSDVPESTTLWPFPDLALLRLHDSQPWVSRHPCVWAANGEPLGDDCHAYGFPPRELRGPSHGAPARFAFEGVDGDGFLRLKQGQADLGLSGAPLVCPTRRAVVGVMTGTRDRTSDLGGWAAPISALLGAMPGVPDELIDYGRDLVRRGTEAVLADRRTWHAVVPVAVPDELLPDWDGFQRAPGSLPAEMLLADSRVVPYRLRDEDLRAAVRWCEQPTAMEVWRFAGVGGAGKTRHAIELCRAMAKRNWVVVRWTELTDLPAAAQEVAGLPLPRLVVIDYVEAIAIDTLRALLDKLRAKATALAPVRVVLLTRTAAGYTTGGGDVLREIGKAAGPALRKILNSSGDPITIGRIPTRSRRELYDTAFRAFRRAWLGEESARQAPAPDLTGKRYEVPLEVLLEAFDRALSGGHPASERPPVDRALDHEARYWNGRAPAALSERSRRAAVAVATLAGAETDEQAEALLRVLPELRGEATAGLRRETVAWLSALYAGPLQINPVRPDLLGEALVAEVLAGQGDGGRKLLGAVLALDDDAQVARSLDLLARLVVTNPAATGCVAAALFDRHRHLVDRAEARAEGTAERPGRLDLAIGLQRLLGGAVETRMAQLAQTSAAGNVALLELSVSYNRIGDLARHSGQSERAEALYVRGLDIRRRLSRAHPDDDRYARELSISYNKLARLAFWLGQAERARGLYEQGLEIRERLMSRHPEDRTLARDYAVSQEGLAELTRDSGESVQAERLYRQVLPIRLRLCEEEPANTTYARDLSISYEVLGDIAMETGRPGEARQLYEQGHRIREKLWTDDRENANYARDLSNSYHRLGEHAFEAARFEEARHRFELALQIRQRLHASQPRNTVYAHDLLVSYSGLGELAAREGRLDDAERLYHLGLAVAEDLLAAEPRNVTFARDSLFVYMGLGELAARRRRAREAEKFYRLGRTRAERLLAAEPDSVQFARLVALFYEGLGVVALDAAPGEVGVNAEALLSAAVHFRRSLWARDQASVALAEDLAWSLQCYRRVADRAGRERARVEAREALEPFEDSGMLSRSARELLDSLRTPEPGEHEQ</sequence>
<dbReference type="SUPFAM" id="SSF48452">
    <property type="entry name" value="TPR-like"/>
    <property type="match status" value="1"/>
</dbReference>
<evidence type="ECO:0000313" key="5">
    <source>
        <dbReference type="EMBL" id="SBV26303.1"/>
    </source>
</evidence>
<keyword evidence="1" id="KW-0677">Repeat</keyword>
<dbReference type="Pfam" id="PF13365">
    <property type="entry name" value="Trypsin_2"/>
    <property type="match status" value="1"/>
</dbReference>
<dbReference type="RefSeq" id="WP_091589421.1">
    <property type="nucleotide sequence ID" value="NZ_JBHRWG010000003.1"/>
</dbReference>
<evidence type="ECO:0000256" key="2">
    <source>
        <dbReference type="ARBA" id="ARBA00022803"/>
    </source>
</evidence>
<dbReference type="PANTHER" id="PTHR45641:SF19">
    <property type="entry name" value="NEPHROCYSTIN-3"/>
    <property type="match status" value="1"/>
</dbReference>
<dbReference type="SUPFAM" id="SSF50494">
    <property type="entry name" value="Trypsin-like serine proteases"/>
    <property type="match status" value="1"/>
</dbReference>
<dbReference type="Pfam" id="PF13374">
    <property type="entry name" value="TPR_10"/>
    <property type="match status" value="2"/>
</dbReference>
<dbReference type="Proteomes" id="UP000199393">
    <property type="component" value="Chromosome I"/>
</dbReference>
<evidence type="ECO:0000256" key="3">
    <source>
        <dbReference type="SAM" id="MobiDB-lite"/>
    </source>
</evidence>
<dbReference type="InterPro" id="IPR019734">
    <property type="entry name" value="TPR_rpt"/>
</dbReference>